<dbReference type="AlphaFoldDB" id="M7ATL4"/>
<feature type="region of interest" description="Disordered" evidence="1">
    <location>
        <begin position="40"/>
        <end position="67"/>
    </location>
</feature>
<dbReference type="EMBL" id="KB565453">
    <property type="protein sequence ID" value="EMP28034.1"/>
    <property type="molecule type" value="Genomic_DNA"/>
</dbReference>
<sequence length="141" mass="14610">MGVAEPALVAGAAYSTPGAVPPPRSSRDMSLLLGSQDESVNCGVTSSQPRTGTGLLSSRGVTLSQPRTGSYTAPIILQPKPLSHKALGSSLDPDSNFASPLFITAYDPVLLPVKSMAKCSLFSVGAEKGSLRISLHLMEKL</sequence>
<name>M7ATL4_CHEMY</name>
<protein>
    <submittedName>
        <fullName evidence="2">Uncharacterized protein</fullName>
    </submittedName>
</protein>
<evidence type="ECO:0000256" key="1">
    <source>
        <dbReference type="SAM" id="MobiDB-lite"/>
    </source>
</evidence>
<organism evidence="2 3">
    <name type="scientific">Chelonia mydas</name>
    <name type="common">Green sea-turtle</name>
    <name type="synonym">Chelonia agassizi</name>
    <dbReference type="NCBI Taxonomy" id="8469"/>
    <lineage>
        <taxon>Eukaryota</taxon>
        <taxon>Metazoa</taxon>
        <taxon>Chordata</taxon>
        <taxon>Craniata</taxon>
        <taxon>Vertebrata</taxon>
        <taxon>Euteleostomi</taxon>
        <taxon>Archelosauria</taxon>
        <taxon>Testudinata</taxon>
        <taxon>Testudines</taxon>
        <taxon>Cryptodira</taxon>
        <taxon>Durocryptodira</taxon>
        <taxon>Americhelydia</taxon>
        <taxon>Chelonioidea</taxon>
        <taxon>Cheloniidae</taxon>
        <taxon>Chelonia</taxon>
    </lineage>
</organism>
<gene>
    <name evidence="2" type="ORF">UY3_14885</name>
</gene>
<keyword evidence="3" id="KW-1185">Reference proteome</keyword>
<proteinExistence type="predicted"/>
<evidence type="ECO:0000313" key="2">
    <source>
        <dbReference type="EMBL" id="EMP28034.1"/>
    </source>
</evidence>
<accession>M7ATL4</accession>
<dbReference type="Proteomes" id="UP000031443">
    <property type="component" value="Unassembled WGS sequence"/>
</dbReference>
<evidence type="ECO:0000313" key="3">
    <source>
        <dbReference type="Proteomes" id="UP000031443"/>
    </source>
</evidence>
<reference evidence="3" key="1">
    <citation type="journal article" date="2013" name="Nat. Genet.">
        <title>The draft genomes of soft-shell turtle and green sea turtle yield insights into the development and evolution of the turtle-specific body plan.</title>
        <authorList>
            <person name="Wang Z."/>
            <person name="Pascual-Anaya J."/>
            <person name="Zadissa A."/>
            <person name="Li W."/>
            <person name="Niimura Y."/>
            <person name="Huang Z."/>
            <person name="Li C."/>
            <person name="White S."/>
            <person name="Xiong Z."/>
            <person name="Fang D."/>
            <person name="Wang B."/>
            <person name="Ming Y."/>
            <person name="Chen Y."/>
            <person name="Zheng Y."/>
            <person name="Kuraku S."/>
            <person name="Pignatelli M."/>
            <person name="Herrero J."/>
            <person name="Beal K."/>
            <person name="Nozawa M."/>
            <person name="Li Q."/>
            <person name="Wang J."/>
            <person name="Zhang H."/>
            <person name="Yu L."/>
            <person name="Shigenobu S."/>
            <person name="Wang J."/>
            <person name="Liu J."/>
            <person name="Flicek P."/>
            <person name="Searle S."/>
            <person name="Wang J."/>
            <person name="Kuratani S."/>
            <person name="Yin Y."/>
            <person name="Aken B."/>
            <person name="Zhang G."/>
            <person name="Irie N."/>
        </authorList>
    </citation>
    <scope>NUCLEOTIDE SEQUENCE [LARGE SCALE GENOMIC DNA]</scope>
</reference>